<evidence type="ECO:0000313" key="2">
    <source>
        <dbReference type="EMBL" id="KDR96816.1"/>
    </source>
</evidence>
<name>A0A069RIG7_PEPLI</name>
<geneLocation type="plasmid" evidence="2">
    <name>CLIT_20p</name>
</geneLocation>
<proteinExistence type="predicted"/>
<dbReference type="Proteomes" id="UP000027946">
    <property type="component" value="Unassembled WGS sequence"/>
</dbReference>
<dbReference type="GO" id="GO:0006355">
    <property type="term" value="P:regulation of DNA-templated transcription"/>
    <property type="evidence" value="ECO:0007669"/>
    <property type="project" value="InterPro"/>
</dbReference>
<evidence type="ECO:0000256" key="1">
    <source>
        <dbReference type="SAM" id="MobiDB-lite"/>
    </source>
</evidence>
<feature type="region of interest" description="Disordered" evidence="1">
    <location>
        <begin position="30"/>
        <end position="49"/>
    </location>
</feature>
<dbReference type="EMBL" id="JJMM01000001">
    <property type="protein sequence ID" value="KDR96816.1"/>
    <property type="molecule type" value="Genomic_DNA"/>
</dbReference>
<dbReference type="InterPro" id="IPR013321">
    <property type="entry name" value="Arc_rbn_hlx_hlx"/>
</dbReference>
<dbReference type="RefSeq" id="WP_038260701.1">
    <property type="nucleotide sequence ID" value="NZ_FSRH01000022.1"/>
</dbReference>
<dbReference type="SUPFAM" id="SSF47598">
    <property type="entry name" value="Ribbon-helix-helix"/>
    <property type="match status" value="1"/>
</dbReference>
<feature type="compositionally biased region" description="Basic and acidic residues" evidence="1">
    <location>
        <begin position="39"/>
        <end position="49"/>
    </location>
</feature>
<sequence>MDFKFESISEEEFEKRKNDGEFGEVSSVIESDDSASMLKEQDTEETKEKKEYVRQTFLIDPDLKLAIKRKAANEDRGINEIVREILRNGIEDKYFRKY</sequence>
<reference evidence="2 3" key="1">
    <citation type="submission" date="2014-03" db="EMBL/GenBank/DDBJ databases">
        <title>Genome sequence of Clostridium litorale W6, DSM 5388.</title>
        <authorList>
            <person name="Poehlein A."/>
            <person name="Jagirdar A."/>
            <person name="Khonsari B."/>
            <person name="Chibani C.M."/>
            <person name="Gutierrez Gutierrez D.A."/>
            <person name="Davydova E."/>
            <person name="Alghaithi H.S."/>
            <person name="Nair K.P."/>
            <person name="Dhamotharan K."/>
            <person name="Chandran L."/>
            <person name="G W."/>
            <person name="Daniel R."/>
        </authorList>
    </citation>
    <scope>NUCLEOTIDE SEQUENCE [LARGE SCALE GENOMIC DNA]</scope>
    <source>
        <strain evidence="2 3">W6</strain>
        <plasmid evidence="2">CLIT_20p</plasmid>
    </source>
</reference>
<evidence type="ECO:0000313" key="3">
    <source>
        <dbReference type="Proteomes" id="UP000027946"/>
    </source>
</evidence>
<comment type="caution">
    <text evidence="2">The sequence shown here is derived from an EMBL/GenBank/DDBJ whole genome shotgun (WGS) entry which is preliminary data.</text>
</comment>
<protein>
    <submittedName>
        <fullName evidence="2">Uncharacterized protein</fullName>
    </submittedName>
</protein>
<dbReference type="AlphaFoldDB" id="A0A069RIG7"/>
<organism evidence="2 3">
    <name type="scientific">Peptoclostridium litorale DSM 5388</name>
    <dbReference type="NCBI Taxonomy" id="1121324"/>
    <lineage>
        <taxon>Bacteria</taxon>
        <taxon>Bacillati</taxon>
        <taxon>Bacillota</taxon>
        <taxon>Clostridia</taxon>
        <taxon>Peptostreptococcales</taxon>
        <taxon>Peptoclostridiaceae</taxon>
        <taxon>Peptoclostridium</taxon>
    </lineage>
</organism>
<dbReference type="InterPro" id="IPR010985">
    <property type="entry name" value="Ribbon_hlx_hlx"/>
</dbReference>
<keyword evidence="2" id="KW-0614">Plasmid</keyword>
<gene>
    <name evidence="2" type="ORF">CLIT_20p00290</name>
</gene>
<keyword evidence="3" id="KW-1185">Reference proteome</keyword>
<accession>A0A069RIG7</accession>
<dbReference type="Gene3D" id="1.10.1220.10">
    <property type="entry name" value="Met repressor-like"/>
    <property type="match status" value="1"/>
</dbReference>